<accession>A0A381YML2</accession>
<proteinExistence type="predicted"/>
<dbReference type="AlphaFoldDB" id="A0A381YML2"/>
<organism evidence="1">
    <name type="scientific">marine metagenome</name>
    <dbReference type="NCBI Taxonomy" id="408172"/>
    <lineage>
        <taxon>unclassified sequences</taxon>
        <taxon>metagenomes</taxon>
        <taxon>ecological metagenomes</taxon>
    </lineage>
</organism>
<reference evidence="1" key="1">
    <citation type="submission" date="2018-05" db="EMBL/GenBank/DDBJ databases">
        <authorList>
            <person name="Lanie J.A."/>
            <person name="Ng W.-L."/>
            <person name="Kazmierczak K.M."/>
            <person name="Andrzejewski T.M."/>
            <person name="Davidsen T.M."/>
            <person name="Wayne K.J."/>
            <person name="Tettelin H."/>
            <person name="Glass J.I."/>
            <person name="Rusch D."/>
            <person name="Podicherti R."/>
            <person name="Tsui H.-C.T."/>
            <person name="Winkler M.E."/>
        </authorList>
    </citation>
    <scope>NUCLEOTIDE SEQUENCE</scope>
</reference>
<dbReference type="EMBL" id="UINC01018585">
    <property type="protein sequence ID" value="SVA78199.1"/>
    <property type="molecule type" value="Genomic_DNA"/>
</dbReference>
<name>A0A381YML2_9ZZZZ</name>
<sequence>MKYPNLAVSFLPNSSPGATTCNSEYSGPNRLDESQNPVLFC</sequence>
<protein>
    <submittedName>
        <fullName evidence="1">Uncharacterized protein</fullName>
    </submittedName>
</protein>
<gene>
    <name evidence="1" type="ORF">METZ01_LOCUS131053</name>
</gene>
<evidence type="ECO:0000313" key="1">
    <source>
        <dbReference type="EMBL" id="SVA78199.1"/>
    </source>
</evidence>